<dbReference type="InterPro" id="IPR017924">
    <property type="entry name" value="RNA-binding_YhbY"/>
</dbReference>
<dbReference type="EMBL" id="CP015249">
    <property type="protein sequence ID" value="ANB18112.1"/>
    <property type="molecule type" value="Genomic_DNA"/>
</dbReference>
<keyword evidence="1 2" id="KW-0694">RNA-binding</keyword>
<feature type="domain" description="CRM" evidence="3">
    <location>
        <begin position="1"/>
        <end position="96"/>
    </location>
</feature>
<dbReference type="InterPro" id="IPR001890">
    <property type="entry name" value="RNA-binding_CRM"/>
</dbReference>
<dbReference type="SMART" id="SM01103">
    <property type="entry name" value="CRS1_YhbY"/>
    <property type="match status" value="1"/>
</dbReference>
<dbReference type="AlphaFoldDB" id="A0A167GXX8"/>
<dbReference type="KEGG" id="dko:I596_2093"/>
<dbReference type="STRING" id="1300342.I596_2093"/>
<keyword evidence="5" id="KW-1185">Reference proteome</keyword>
<dbReference type="PANTHER" id="PTHR40065">
    <property type="entry name" value="RNA-BINDING PROTEIN YHBY"/>
    <property type="match status" value="1"/>
</dbReference>
<evidence type="ECO:0000256" key="1">
    <source>
        <dbReference type="ARBA" id="ARBA00022884"/>
    </source>
</evidence>
<dbReference type="Proteomes" id="UP000076830">
    <property type="component" value="Chromosome"/>
</dbReference>
<evidence type="ECO:0000313" key="5">
    <source>
        <dbReference type="Proteomes" id="UP000076830"/>
    </source>
</evidence>
<reference evidence="4 5" key="1">
    <citation type="submission" date="2016-04" db="EMBL/GenBank/DDBJ databases">
        <title>Complete genome sequence of Dokdonella koreensis DS-123T.</title>
        <authorList>
            <person name="Kim J.F."/>
            <person name="Lee H."/>
            <person name="Kwak M.-J."/>
        </authorList>
    </citation>
    <scope>NUCLEOTIDE SEQUENCE [LARGE SCALE GENOMIC DNA]</scope>
    <source>
        <strain evidence="4 5">DS-123</strain>
    </source>
</reference>
<name>A0A167GXX8_9GAMM</name>
<proteinExistence type="predicted"/>
<dbReference type="InterPro" id="IPR035920">
    <property type="entry name" value="YhbY-like_sf"/>
</dbReference>
<dbReference type="RefSeq" id="WP_067647071.1">
    <property type="nucleotide sequence ID" value="NZ_CP015249.1"/>
</dbReference>
<evidence type="ECO:0000313" key="4">
    <source>
        <dbReference type="EMBL" id="ANB18112.1"/>
    </source>
</evidence>
<protein>
    <submittedName>
        <fullName evidence="4">RNA-binding protein containing KH domain</fullName>
    </submittedName>
</protein>
<evidence type="ECO:0000259" key="3">
    <source>
        <dbReference type="PROSITE" id="PS51295"/>
    </source>
</evidence>
<dbReference type="PROSITE" id="PS51295">
    <property type="entry name" value="CRM"/>
    <property type="match status" value="1"/>
</dbReference>
<dbReference type="InterPro" id="IPR051925">
    <property type="entry name" value="RNA-binding_domain"/>
</dbReference>
<dbReference type="OrthoDB" id="9797519at2"/>
<dbReference type="NCBIfam" id="TIGR00253">
    <property type="entry name" value="RNA_bind_YhbY"/>
    <property type="match status" value="1"/>
</dbReference>
<gene>
    <name evidence="4" type="ORF">I596_2093</name>
</gene>
<organism evidence="4 5">
    <name type="scientific">Dokdonella koreensis DS-123</name>
    <dbReference type="NCBI Taxonomy" id="1300342"/>
    <lineage>
        <taxon>Bacteria</taxon>
        <taxon>Pseudomonadati</taxon>
        <taxon>Pseudomonadota</taxon>
        <taxon>Gammaproteobacteria</taxon>
        <taxon>Lysobacterales</taxon>
        <taxon>Rhodanobacteraceae</taxon>
        <taxon>Dokdonella</taxon>
    </lineage>
</organism>
<sequence>MSLNPNQKRYLRGLAHPLHPLVQVGQRGISDALLAELDLALTHHELVKVRLAGDRDQRQDQIAAILAASRAELVQAIGGIICLYRRNPDQPAISLPK</sequence>
<dbReference type="PANTHER" id="PTHR40065:SF3">
    <property type="entry name" value="RNA-BINDING PROTEIN YHBY"/>
    <property type="match status" value="1"/>
</dbReference>
<dbReference type="GO" id="GO:0003723">
    <property type="term" value="F:RNA binding"/>
    <property type="evidence" value="ECO:0007669"/>
    <property type="project" value="UniProtKB-UniRule"/>
</dbReference>
<dbReference type="Pfam" id="PF01985">
    <property type="entry name" value="CRS1_YhbY"/>
    <property type="match status" value="1"/>
</dbReference>
<evidence type="ECO:0000256" key="2">
    <source>
        <dbReference type="PROSITE-ProRule" id="PRU00626"/>
    </source>
</evidence>
<dbReference type="Gene3D" id="3.30.110.60">
    <property type="entry name" value="YhbY-like"/>
    <property type="match status" value="1"/>
</dbReference>
<accession>A0A167GXX8</accession>
<dbReference type="SUPFAM" id="SSF75471">
    <property type="entry name" value="YhbY-like"/>
    <property type="match status" value="1"/>
</dbReference>